<protein>
    <submittedName>
        <fullName evidence="2">Uncharacterized protein</fullName>
    </submittedName>
</protein>
<keyword evidence="1" id="KW-0472">Membrane</keyword>
<sequence>MHHWTGGLNWAFTNIRVNISPTLWIILSAFFLGCNGAPFNKEAYITDKEAAIVSVLKTIFIAYLAHANTVRPDQSTLALPTIYKQMSAIAWPVSGIHEAVGSIIKAWRADKIIGIGNFKLERYVVENPLERYYSDANLLPRDENGFILGTGLKQIRFSMSILRTNLERAQLKNELEDISTFDNAFKIMDENLAEIEQWRRTYKATPKYQLICGGNANVSRFSKGSDISKESSSSEKPFARYAGDISTHGSSTNFKKFIVDNDEKSSGHLNITKPDDGDGQFREYLRKKSSQMYNRIAHDNGAYLDQILTEMGPKNAKKMKHAILNGSIYIGYNQEEAAQRDLIRQLTINMEVTGPGARCKYQMPVHPVIIRYLPTDMLDQLKIAGNLEDTSSLSKITSAVQLLYTVYEIVRGSGNGWSKLIMGVFMIMSLLQTASLVFLPTQLVAFSIHCKTERNMGTNSYNLAEKITHPITRLLTRILPKFLQNLTNDIVKEHDYALIGALEKSALPPMLIYKIMMGLSVSQVSSSIQPAGRWETLVIIGGTVVPLLLGLLAGYTEPSPAKWIVLAWIVGSWPFTFIRIYVIDPNYMVNKLAFALTTLFLVLPGIALVISATVIGNLPK</sequence>
<gene>
    <name evidence="2" type="ORF">PHYBLDRAFT_165561</name>
</gene>
<name>A0A163E717_PHYB8</name>
<proteinExistence type="predicted"/>
<dbReference type="OrthoDB" id="10506005at2759"/>
<evidence type="ECO:0000256" key="1">
    <source>
        <dbReference type="SAM" id="Phobius"/>
    </source>
</evidence>
<evidence type="ECO:0000313" key="3">
    <source>
        <dbReference type="Proteomes" id="UP000077315"/>
    </source>
</evidence>
<feature type="transmembrane region" description="Helical" evidence="1">
    <location>
        <begin position="594"/>
        <end position="615"/>
    </location>
</feature>
<dbReference type="GeneID" id="28996166"/>
<keyword evidence="1" id="KW-0812">Transmembrane</keyword>
<dbReference type="AlphaFoldDB" id="A0A163E717"/>
<dbReference type="EMBL" id="KV440975">
    <property type="protein sequence ID" value="OAD77070.1"/>
    <property type="molecule type" value="Genomic_DNA"/>
</dbReference>
<dbReference type="RefSeq" id="XP_018295110.1">
    <property type="nucleotide sequence ID" value="XM_018435260.1"/>
</dbReference>
<accession>A0A163E717</accession>
<dbReference type="InParanoid" id="A0A163E717"/>
<reference evidence="3" key="1">
    <citation type="submission" date="2015-06" db="EMBL/GenBank/DDBJ databases">
        <title>Expansion of signal transduction pathways in fungi by whole-genome duplication.</title>
        <authorList>
            <consortium name="DOE Joint Genome Institute"/>
            <person name="Corrochano L.M."/>
            <person name="Kuo A."/>
            <person name="Marcet-Houben M."/>
            <person name="Polaino S."/>
            <person name="Salamov A."/>
            <person name="Villalobos J.M."/>
            <person name="Alvarez M.I."/>
            <person name="Avalos J."/>
            <person name="Benito E.P."/>
            <person name="Benoit I."/>
            <person name="Burger G."/>
            <person name="Camino L.P."/>
            <person name="Canovas D."/>
            <person name="Cerda-Olmedo E."/>
            <person name="Cheng J.-F."/>
            <person name="Dominguez A."/>
            <person name="Elias M."/>
            <person name="Eslava A.P."/>
            <person name="Glaser F."/>
            <person name="Grimwood J."/>
            <person name="Gutierrez G."/>
            <person name="Heitman J."/>
            <person name="Henrissat B."/>
            <person name="Iturriaga E.A."/>
            <person name="Lang B.F."/>
            <person name="Lavin J.L."/>
            <person name="Lee S."/>
            <person name="Li W."/>
            <person name="Lindquist E."/>
            <person name="Lopez-Garcia S."/>
            <person name="Luque E.M."/>
            <person name="Marcos A.T."/>
            <person name="Martin J."/>
            <person name="McCluskey K."/>
            <person name="Medina H.R."/>
            <person name="Miralles-Duran A."/>
            <person name="Miyazaki A."/>
            <person name="Munoz-Torres E."/>
            <person name="Oguiza J.A."/>
            <person name="Ohm R."/>
            <person name="Olmedo M."/>
            <person name="Orejas M."/>
            <person name="Ortiz-Castellanos L."/>
            <person name="Pisabarro A.G."/>
            <person name="Rodriguez-Romero J."/>
            <person name="Ruiz-Herrera J."/>
            <person name="Ruiz-Vazquez R."/>
            <person name="Sanz C."/>
            <person name="Schackwitz W."/>
            <person name="Schmutz J."/>
            <person name="Shahriari M."/>
            <person name="Shelest E."/>
            <person name="Silva-Franco F."/>
            <person name="Soanes D."/>
            <person name="Syed K."/>
            <person name="Tagua V.G."/>
            <person name="Talbot N.J."/>
            <person name="Thon M."/>
            <person name="De vries R.P."/>
            <person name="Wiebenga A."/>
            <person name="Yadav J.S."/>
            <person name="Braun E.L."/>
            <person name="Baker S."/>
            <person name="Garre V."/>
            <person name="Horwitz B."/>
            <person name="Torres-Martinez S."/>
            <person name="Idnurm A."/>
            <person name="Herrera-Estrella A."/>
            <person name="Gabaldon T."/>
            <person name="Grigoriev I.V."/>
        </authorList>
    </citation>
    <scope>NUCLEOTIDE SEQUENCE [LARGE SCALE GENOMIC DNA]</scope>
    <source>
        <strain evidence="3">NRRL 1555(-)</strain>
    </source>
</reference>
<keyword evidence="1" id="KW-1133">Transmembrane helix</keyword>
<feature type="transmembrane region" description="Helical" evidence="1">
    <location>
        <begin position="536"/>
        <end position="555"/>
    </location>
</feature>
<evidence type="ECO:0000313" key="2">
    <source>
        <dbReference type="EMBL" id="OAD77070.1"/>
    </source>
</evidence>
<feature type="transmembrane region" description="Helical" evidence="1">
    <location>
        <begin position="561"/>
        <end position="582"/>
    </location>
</feature>
<feature type="transmembrane region" description="Helical" evidence="1">
    <location>
        <begin position="420"/>
        <end position="446"/>
    </location>
</feature>
<organism evidence="2 3">
    <name type="scientific">Phycomyces blakesleeanus (strain ATCC 8743b / DSM 1359 / FGSC 10004 / NBRC 33097 / NRRL 1555)</name>
    <dbReference type="NCBI Taxonomy" id="763407"/>
    <lineage>
        <taxon>Eukaryota</taxon>
        <taxon>Fungi</taxon>
        <taxon>Fungi incertae sedis</taxon>
        <taxon>Mucoromycota</taxon>
        <taxon>Mucoromycotina</taxon>
        <taxon>Mucoromycetes</taxon>
        <taxon>Mucorales</taxon>
        <taxon>Phycomycetaceae</taxon>
        <taxon>Phycomyces</taxon>
    </lineage>
</organism>
<dbReference type="Proteomes" id="UP000077315">
    <property type="component" value="Unassembled WGS sequence"/>
</dbReference>
<keyword evidence="3" id="KW-1185">Reference proteome</keyword>
<dbReference type="VEuPathDB" id="FungiDB:PHYBLDRAFT_165561"/>